<dbReference type="AlphaFoldDB" id="G0U642"/>
<dbReference type="PANTHER" id="PTHR21580:SF60">
    <property type="entry name" value="SPERM-TAIL PG-RICH REPEAT-CONTAINING PROTEIN 2"/>
    <property type="match status" value="1"/>
</dbReference>
<dbReference type="Pfam" id="PF07004">
    <property type="entry name" value="SHIPPO-rpt"/>
    <property type="match status" value="1"/>
</dbReference>
<evidence type="ECO:0000256" key="1">
    <source>
        <dbReference type="SAM" id="MobiDB-lite"/>
    </source>
</evidence>
<accession>G0U642</accession>
<dbReference type="VEuPathDB" id="TriTrypDB:TvY486_1003970"/>
<feature type="region of interest" description="Disordered" evidence="1">
    <location>
        <begin position="153"/>
        <end position="174"/>
    </location>
</feature>
<dbReference type="EMBL" id="HE573026">
    <property type="protein sequence ID" value="CCC51344.1"/>
    <property type="molecule type" value="Genomic_DNA"/>
</dbReference>
<organism evidence="2">
    <name type="scientific">Trypanosoma vivax (strain Y486)</name>
    <dbReference type="NCBI Taxonomy" id="1055687"/>
    <lineage>
        <taxon>Eukaryota</taxon>
        <taxon>Discoba</taxon>
        <taxon>Euglenozoa</taxon>
        <taxon>Kinetoplastea</taxon>
        <taxon>Metakinetoplastina</taxon>
        <taxon>Trypanosomatida</taxon>
        <taxon>Trypanosomatidae</taxon>
        <taxon>Trypanosoma</taxon>
        <taxon>Duttonella</taxon>
    </lineage>
</organism>
<dbReference type="OMA" id="DFHPRGC"/>
<protein>
    <submittedName>
        <fullName evidence="2">Uncharacterized protein</fullName>
    </submittedName>
</protein>
<feature type="region of interest" description="Disordered" evidence="1">
    <location>
        <begin position="16"/>
        <end position="98"/>
    </location>
</feature>
<evidence type="ECO:0000313" key="2">
    <source>
        <dbReference type="EMBL" id="CCC51344.1"/>
    </source>
</evidence>
<sequence>MVGGFTEWAHLRLRDHRPGPTSYVVPAPPSSQRSMLGKLPIREDGPTVGPGEYHIPSTIGTGRAATFGPPDGPHTPSGSLTPSKSPKRRHLKRKPRRSLLQDAKKLADAPAFSMGCKLKDPQSCCPVGPGEYEIPSQFGAPGKGPTFGKRTMIPTTRDDVPGPASYSMPPFDYEKPKTREVVTSMQRLQRTDTGPGPGSYDDPTTIAARFAPPARRLCDAARFGGRTSSMWSCLHRGPGPSEYGDVSRIATKGPTHTPVFREPMSKNQSKAPGTPRGKYLPAMDSMLPSDFDYIPNKGVSFGSRTWKPLGSAATGKLGPGEYNLGKPPMTSNGFRFALQPYDPYAIDKAACSAQNSPQAASGPSMYHPNLDAVRPSRLRGVGVFGIGERFTEPQQPGSHCYNLRPLSPGRGTVFYRGDYSRSTYMKKEKGNGPAYNVENNTIMEGVRQGKGVTFGIRYPARATHQVCKPYDETTNINCVYGDEMTWLVKRP</sequence>
<reference evidence="2" key="1">
    <citation type="journal article" date="2012" name="Proc. Natl. Acad. Sci. U.S.A.">
        <title>Antigenic diversity is generated by distinct evolutionary mechanisms in African trypanosome species.</title>
        <authorList>
            <person name="Jackson A.P."/>
            <person name="Berry A."/>
            <person name="Aslett M."/>
            <person name="Allison H.C."/>
            <person name="Burton P."/>
            <person name="Vavrova-Anderson J."/>
            <person name="Brown R."/>
            <person name="Browne H."/>
            <person name="Corton N."/>
            <person name="Hauser H."/>
            <person name="Gamble J."/>
            <person name="Gilderthorp R."/>
            <person name="Marcello L."/>
            <person name="McQuillan J."/>
            <person name="Otto T.D."/>
            <person name="Quail M.A."/>
            <person name="Sanders M.J."/>
            <person name="van Tonder A."/>
            <person name="Ginger M.L."/>
            <person name="Field M.C."/>
            <person name="Barry J.D."/>
            <person name="Hertz-Fowler C."/>
            <person name="Berriman M."/>
        </authorList>
    </citation>
    <scope>NUCLEOTIDE SEQUENCE</scope>
    <source>
        <strain evidence="2">Y486</strain>
    </source>
</reference>
<name>G0U642_TRYVY</name>
<dbReference type="InterPro" id="IPR010736">
    <property type="entry name" value="SHIPPO-rpt"/>
</dbReference>
<gene>
    <name evidence="2" type="ORF">TVY486_1003970</name>
</gene>
<dbReference type="InterPro" id="IPR051291">
    <property type="entry name" value="CIMAP"/>
</dbReference>
<dbReference type="PANTHER" id="PTHR21580">
    <property type="entry name" value="SHIPPO-1-RELATED"/>
    <property type="match status" value="1"/>
</dbReference>
<proteinExistence type="predicted"/>
<feature type="compositionally biased region" description="Basic residues" evidence="1">
    <location>
        <begin position="85"/>
        <end position="97"/>
    </location>
</feature>
<feature type="region of interest" description="Disordered" evidence="1">
    <location>
        <begin position="254"/>
        <end position="276"/>
    </location>
</feature>